<dbReference type="EMBL" id="FNDO01000003">
    <property type="protein sequence ID" value="SDH25102.1"/>
    <property type="molecule type" value="Genomic_DNA"/>
</dbReference>
<evidence type="ECO:0000313" key="1">
    <source>
        <dbReference type="EMBL" id="SDH25102.1"/>
    </source>
</evidence>
<name>A0A1G8AVN9_BACOV</name>
<accession>A0A1G8AVN9</accession>
<sequence>MFIRWGNGADKTGILSVTDENGTEVVRRSLDSENDYTLVENLVPGTTYHVALLKSDDAVLWEDDVKTKAVAGKFPLLKYQQVDEYMLVQILNLPADVSSYKVKLDGQEINIVNKNLNGQILTAEVTYKDGSVEILSTTIRK</sequence>
<proteinExistence type="predicted"/>
<gene>
    <name evidence="1" type="ORF">SAMN05192582_100394</name>
</gene>
<protein>
    <submittedName>
        <fullName evidence="1">Uncharacterized protein</fullName>
    </submittedName>
</protein>
<reference evidence="1 2" key="1">
    <citation type="submission" date="2016-10" db="EMBL/GenBank/DDBJ databases">
        <authorList>
            <person name="de Groot N.N."/>
        </authorList>
    </citation>
    <scope>NUCLEOTIDE SEQUENCE [LARGE SCALE GENOMIC DNA]</scope>
    <source>
        <strain evidence="1 2">NLAE-zl-C57</strain>
    </source>
</reference>
<dbReference type="AlphaFoldDB" id="A0A1G8AVN9"/>
<dbReference type="Proteomes" id="UP000181870">
    <property type="component" value="Unassembled WGS sequence"/>
</dbReference>
<organism evidence="1 2">
    <name type="scientific">Bacteroides ovatus</name>
    <dbReference type="NCBI Taxonomy" id="28116"/>
    <lineage>
        <taxon>Bacteria</taxon>
        <taxon>Pseudomonadati</taxon>
        <taxon>Bacteroidota</taxon>
        <taxon>Bacteroidia</taxon>
        <taxon>Bacteroidales</taxon>
        <taxon>Bacteroidaceae</taxon>
        <taxon>Bacteroides</taxon>
    </lineage>
</organism>
<evidence type="ECO:0000313" key="2">
    <source>
        <dbReference type="Proteomes" id="UP000181870"/>
    </source>
</evidence>